<protein>
    <recommendedName>
        <fullName evidence="2">histidine kinase</fullName>
        <ecNumber evidence="2">2.7.13.3</ecNumber>
    </recommendedName>
</protein>
<dbReference type="PANTHER" id="PTHR45436:SF5">
    <property type="entry name" value="SENSOR HISTIDINE KINASE TRCS"/>
    <property type="match status" value="1"/>
</dbReference>
<feature type="compositionally biased region" description="Basic and acidic residues" evidence="6">
    <location>
        <begin position="106"/>
        <end position="121"/>
    </location>
</feature>
<dbReference type="EC" id="2.7.13.3" evidence="2"/>
<evidence type="ECO:0000313" key="9">
    <source>
        <dbReference type="EMBL" id="TLF76478.1"/>
    </source>
</evidence>
<organism evidence="9 10">
    <name type="scientific">Nocardia cyriacigeorgica</name>
    <dbReference type="NCBI Taxonomy" id="135487"/>
    <lineage>
        <taxon>Bacteria</taxon>
        <taxon>Bacillati</taxon>
        <taxon>Actinomycetota</taxon>
        <taxon>Actinomycetes</taxon>
        <taxon>Mycobacteriales</taxon>
        <taxon>Nocardiaceae</taxon>
        <taxon>Nocardia</taxon>
    </lineage>
</organism>
<evidence type="ECO:0000313" key="10">
    <source>
        <dbReference type="Proteomes" id="UP000306378"/>
    </source>
</evidence>
<reference evidence="9 10" key="1">
    <citation type="submission" date="2019-05" db="EMBL/GenBank/DDBJ databases">
        <title>Genomes sequences of two Nocardia cyriacigeorgica environmental isolates, type strains Nocardia asteroides ATCC 19247 and Nocardia cyriacigeorgica DSM 44484.</title>
        <authorList>
            <person name="Vautrin F."/>
            <person name="Bergeron E."/>
            <person name="Dubost A."/>
            <person name="Abrouk D."/>
            <person name="Rodriguez Nava V."/>
            <person name="Pujic P."/>
        </authorList>
    </citation>
    <scope>NUCLEOTIDE SEQUENCE [LARGE SCALE GENOMIC DNA]</scope>
    <source>
        <strain evidence="9 10">EML 446</strain>
    </source>
</reference>
<comment type="caution">
    <text evidence="9">The sequence shown here is derived from an EMBL/GenBank/DDBJ whole genome shotgun (WGS) entry which is preliminary data.</text>
</comment>
<feature type="region of interest" description="Disordered" evidence="6">
    <location>
        <begin position="401"/>
        <end position="540"/>
    </location>
</feature>
<feature type="compositionally biased region" description="Low complexity" evidence="6">
    <location>
        <begin position="437"/>
        <end position="451"/>
    </location>
</feature>
<evidence type="ECO:0000259" key="8">
    <source>
        <dbReference type="Pfam" id="PF02518"/>
    </source>
</evidence>
<keyword evidence="3" id="KW-0597">Phosphoprotein</keyword>
<dbReference type="AlphaFoldDB" id="A0A5R8NLB9"/>
<dbReference type="RefSeq" id="WP_138448662.1">
    <property type="nucleotide sequence ID" value="NZ_VBUT01000006.1"/>
</dbReference>
<proteinExistence type="predicted"/>
<keyword evidence="4" id="KW-0808">Transferase</keyword>
<dbReference type="InterPro" id="IPR050428">
    <property type="entry name" value="TCS_sensor_his_kinase"/>
</dbReference>
<evidence type="ECO:0000256" key="6">
    <source>
        <dbReference type="SAM" id="MobiDB-lite"/>
    </source>
</evidence>
<evidence type="ECO:0000256" key="1">
    <source>
        <dbReference type="ARBA" id="ARBA00000085"/>
    </source>
</evidence>
<keyword evidence="5 9" id="KW-0418">Kinase</keyword>
<evidence type="ECO:0000256" key="3">
    <source>
        <dbReference type="ARBA" id="ARBA00022553"/>
    </source>
</evidence>
<dbReference type="GO" id="GO:0004673">
    <property type="term" value="F:protein histidine kinase activity"/>
    <property type="evidence" value="ECO:0007669"/>
    <property type="project" value="UniProtKB-EC"/>
</dbReference>
<evidence type="ECO:0000256" key="2">
    <source>
        <dbReference type="ARBA" id="ARBA00012438"/>
    </source>
</evidence>
<dbReference type="GO" id="GO:0000160">
    <property type="term" value="P:phosphorelay signal transduction system"/>
    <property type="evidence" value="ECO:0007669"/>
    <property type="project" value="TreeGrafter"/>
</dbReference>
<accession>A0A5R8NLB9</accession>
<feature type="compositionally biased region" description="Polar residues" evidence="6">
    <location>
        <begin position="452"/>
        <end position="461"/>
    </location>
</feature>
<dbReference type="EMBL" id="VBUT01000006">
    <property type="protein sequence ID" value="TLF76478.1"/>
    <property type="molecule type" value="Genomic_DNA"/>
</dbReference>
<evidence type="ECO:0000256" key="7">
    <source>
        <dbReference type="SAM" id="Phobius"/>
    </source>
</evidence>
<feature type="region of interest" description="Disordered" evidence="6">
    <location>
        <begin position="106"/>
        <end position="135"/>
    </location>
</feature>
<dbReference type="Pfam" id="PF02518">
    <property type="entry name" value="HATPase_c"/>
    <property type="match status" value="1"/>
</dbReference>
<feature type="domain" description="Histidine kinase/HSP90-like ATPase" evidence="8">
    <location>
        <begin position="255"/>
        <end position="363"/>
    </location>
</feature>
<feature type="compositionally biased region" description="Polar residues" evidence="6">
    <location>
        <begin position="424"/>
        <end position="436"/>
    </location>
</feature>
<dbReference type="Gene3D" id="3.30.565.10">
    <property type="entry name" value="Histidine kinase-like ATPase, C-terminal domain"/>
    <property type="match status" value="1"/>
</dbReference>
<feature type="compositionally biased region" description="Low complexity" evidence="6">
    <location>
        <begin position="494"/>
        <end position="506"/>
    </location>
</feature>
<gene>
    <name evidence="9" type="ORF">FEK34_16190</name>
</gene>
<dbReference type="InterPro" id="IPR003594">
    <property type="entry name" value="HATPase_dom"/>
</dbReference>
<feature type="transmembrane region" description="Helical" evidence="7">
    <location>
        <begin position="6"/>
        <end position="26"/>
    </location>
</feature>
<keyword evidence="7" id="KW-0812">Transmembrane</keyword>
<keyword evidence="7" id="KW-0472">Membrane</keyword>
<dbReference type="SUPFAM" id="SSF55874">
    <property type="entry name" value="ATPase domain of HSP90 chaperone/DNA topoisomerase II/histidine kinase"/>
    <property type="match status" value="1"/>
</dbReference>
<dbReference type="Proteomes" id="UP000306378">
    <property type="component" value="Unassembled WGS sequence"/>
</dbReference>
<keyword evidence="7" id="KW-1133">Transmembrane helix</keyword>
<dbReference type="GO" id="GO:0005886">
    <property type="term" value="C:plasma membrane"/>
    <property type="evidence" value="ECO:0007669"/>
    <property type="project" value="TreeGrafter"/>
</dbReference>
<evidence type="ECO:0000256" key="5">
    <source>
        <dbReference type="ARBA" id="ARBA00022777"/>
    </source>
</evidence>
<sequence>MNLNIAVLVPWILAPALVLAVAWYAVRAVREQKTRADALERDLGIREEILERFATTTLPSLTESVRRHEQPASIVEVPEGLEDSRFAQIMRWVSERIAEDMRGIQSETRENTVREAEEQTHRAVTAAEASVRAEEAAKREKAETAAREATSAAVRSFGTSVVSLGADVSQVVSAALREHRDDDVYETLIRIDHTVQQMIRQAQSYVIVCGGLPGRRWPAQSLTDVVGGAIGRVRDFLRVRSGQLDRVVISRSVEPLVHTLAALIDNALRYSPPTSYVDVSFQEGHHGVTVIVDDAGVRMNAEQMEEARQVLAHERSVDIHQLGPAPKVGFPGIAALARRYGFTVYIDGPNAYGGMRAMVYIPESLLVSPRAPQAGESAPAPAGLSSAPAALPSGPAAAVLHGESAPAGARVRESAPLAAVTSMPAPTTTGQSPAVRSTTLGSAAGSGTTESPMRSTMTGGNAMTGLSDLPDTDDRPTMTDVTTGGLPKRRRRAVAVVPPVASHSPSTEPGKPRPEIAAAWQSGSKSGRAAATDDTEGMTS</sequence>
<evidence type="ECO:0000256" key="4">
    <source>
        <dbReference type="ARBA" id="ARBA00022679"/>
    </source>
</evidence>
<comment type="catalytic activity">
    <reaction evidence="1">
        <text>ATP + protein L-histidine = ADP + protein N-phospho-L-histidine.</text>
        <dbReference type="EC" id="2.7.13.3"/>
    </reaction>
</comment>
<dbReference type="PANTHER" id="PTHR45436">
    <property type="entry name" value="SENSOR HISTIDINE KINASE YKOH"/>
    <property type="match status" value="1"/>
</dbReference>
<dbReference type="InterPro" id="IPR036890">
    <property type="entry name" value="HATPase_C_sf"/>
</dbReference>
<name>A0A5R8NLB9_9NOCA</name>